<dbReference type="EMBL" id="PDEQ01000006">
    <property type="protein sequence ID" value="PEN12813.1"/>
    <property type="molecule type" value="Genomic_DNA"/>
</dbReference>
<dbReference type="GO" id="GO:0006044">
    <property type="term" value="P:N-acetylglucosamine metabolic process"/>
    <property type="evidence" value="ECO:0007669"/>
    <property type="project" value="TreeGrafter"/>
</dbReference>
<gene>
    <name evidence="1" type="ORF">CRI94_12465</name>
</gene>
<proteinExistence type="predicted"/>
<dbReference type="Pfam" id="PF13469">
    <property type="entry name" value="Sulfotransfer_3"/>
    <property type="match status" value="1"/>
</dbReference>
<protein>
    <recommendedName>
        <fullName evidence="3">Sulfotransferase family protein</fullName>
    </recommendedName>
</protein>
<dbReference type="InterPro" id="IPR051135">
    <property type="entry name" value="Gal/GlcNAc/GalNAc_ST"/>
</dbReference>
<organism evidence="1 2">
    <name type="scientific">Longibacter salinarum</name>
    <dbReference type="NCBI Taxonomy" id="1850348"/>
    <lineage>
        <taxon>Bacteria</taxon>
        <taxon>Pseudomonadati</taxon>
        <taxon>Rhodothermota</taxon>
        <taxon>Rhodothermia</taxon>
        <taxon>Rhodothermales</taxon>
        <taxon>Salisaetaceae</taxon>
        <taxon>Longibacter</taxon>
    </lineage>
</organism>
<sequence>MKTKVLYIAGRGRSGSTILANCLNEITSYVNIGEANYAWENIFVGGHACGCGEKISSCALWGPVFRSLYGSVDAVPVDDLIRQRKALPSNIEIAAGLAPTKQDVLKEYGAAIQAIYEEVATVSGAEVIVDMSKTPSHLYLLLSATNLDTRVLHLVRDPRGNANSWSKKKKRTDVAPQEDLYMPTLSPVGSCRRYVACNLTLEQLLRRHDVPNIRLRYEDFCANPARMLESTVRALGLPFPGSPFHGQREITLGTNHTIWGNPGRAKSGVTRIREDAAWRVNMAGIHKVLVTALTLPFLLRYGYNVVPTSHQAALPEAA</sequence>
<evidence type="ECO:0000313" key="1">
    <source>
        <dbReference type="EMBL" id="PEN12813.1"/>
    </source>
</evidence>
<dbReference type="GO" id="GO:0006790">
    <property type="term" value="P:sulfur compound metabolic process"/>
    <property type="evidence" value="ECO:0007669"/>
    <property type="project" value="TreeGrafter"/>
</dbReference>
<keyword evidence="2" id="KW-1185">Reference proteome</keyword>
<dbReference type="PANTHER" id="PTHR10704:SF44">
    <property type="entry name" value="LD35051P-RELATED"/>
    <property type="match status" value="1"/>
</dbReference>
<name>A0A2A8CW23_9BACT</name>
<dbReference type="Proteomes" id="UP000220102">
    <property type="component" value="Unassembled WGS sequence"/>
</dbReference>
<dbReference type="RefSeq" id="WP_098076206.1">
    <property type="nucleotide sequence ID" value="NZ_PDEQ01000006.1"/>
</dbReference>
<accession>A0A2A8CW23</accession>
<dbReference type="Gene3D" id="3.40.50.300">
    <property type="entry name" value="P-loop containing nucleotide triphosphate hydrolases"/>
    <property type="match status" value="1"/>
</dbReference>
<dbReference type="OrthoDB" id="7062607at2"/>
<dbReference type="AlphaFoldDB" id="A0A2A8CW23"/>
<dbReference type="SUPFAM" id="SSF52540">
    <property type="entry name" value="P-loop containing nucleoside triphosphate hydrolases"/>
    <property type="match status" value="1"/>
</dbReference>
<dbReference type="InterPro" id="IPR027417">
    <property type="entry name" value="P-loop_NTPase"/>
</dbReference>
<dbReference type="GO" id="GO:0001517">
    <property type="term" value="F:N-acetylglucosamine 6-O-sulfotransferase activity"/>
    <property type="evidence" value="ECO:0007669"/>
    <property type="project" value="TreeGrafter"/>
</dbReference>
<dbReference type="PANTHER" id="PTHR10704">
    <property type="entry name" value="CARBOHYDRATE SULFOTRANSFERASE"/>
    <property type="match status" value="1"/>
</dbReference>
<reference evidence="1 2" key="1">
    <citation type="submission" date="2017-10" db="EMBL/GenBank/DDBJ databases">
        <title>Draft genome of Longibacter Salinarum.</title>
        <authorList>
            <person name="Goh K.M."/>
            <person name="Shamsir M.S."/>
            <person name="Lim S.W."/>
        </authorList>
    </citation>
    <scope>NUCLEOTIDE SEQUENCE [LARGE SCALE GENOMIC DNA]</scope>
    <source>
        <strain evidence="1 2">KCTC 52045</strain>
    </source>
</reference>
<evidence type="ECO:0008006" key="3">
    <source>
        <dbReference type="Google" id="ProtNLM"/>
    </source>
</evidence>
<comment type="caution">
    <text evidence="1">The sequence shown here is derived from an EMBL/GenBank/DDBJ whole genome shotgun (WGS) entry which is preliminary data.</text>
</comment>
<evidence type="ECO:0000313" key="2">
    <source>
        <dbReference type="Proteomes" id="UP000220102"/>
    </source>
</evidence>